<keyword evidence="4" id="KW-0479">Metal-binding</keyword>
<evidence type="ECO:0000256" key="1">
    <source>
        <dbReference type="ARBA" id="ARBA00001946"/>
    </source>
</evidence>
<evidence type="ECO:0000256" key="2">
    <source>
        <dbReference type="ARBA" id="ARBA00001964"/>
    </source>
</evidence>
<dbReference type="SUPFAM" id="SSF52467">
    <property type="entry name" value="DHS-like NAD/FAD-binding domain"/>
    <property type="match status" value="1"/>
</dbReference>
<dbReference type="SUPFAM" id="SSF52518">
    <property type="entry name" value="Thiamin diphosphate-binding fold (THDP-binding)"/>
    <property type="match status" value="2"/>
</dbReference>
<comment type="cofactor">
    <cofactor evidence="1">
        <name>Mg(2+)</name>
        <dbReference type="ChEBI" id="CHEBI:18420"/>
    </cofactor>
</comment>
<comment type="similarity">
    <text evidence="3 6">Belongs to the TPP enzyme family.</text>
</comment>
<protein>
    <submittedName>
        <fullName evidence="10">Thiamine pyrophosphate-binding protein</fullName>
    </submittedName>
</protein>
<comment type="cofactor">
    <cofactor evidence="2">
        <name>thiamine diphosphate</name>
        <dbReference type="ChEBI" id="CHEBI:58937"/>
    </cofactor>
</comment>
<keyword evidence="5 6" id="KW-0786">Thiamine pyrophosphate</keyword>
<dbReference type="Pfam" id="PF02775">
    <property type="entry name" value="TPP_enzyme_C"/>
    <property type="match status" value="1"/>
</dbReference>
<evidence type="ECO:0000256" key="4">
    <source>
        <dbReference type="ARBA" id="ARBA00022723"/>
    </source>
</evidence>
<dbReference type="InterPro" id="IPR000399">
    <property type="entry name" value="TPP-bd_CS"/>
</dbReference>
<accession>A0A932FVQ4</accession>
<dbReference type="InterPro" id="IPR011766">
    <property type="entry name" value="TPP_enzyme_TPP-bd"/>
</dbReference>
<dbReference type="Gene3D" id="3.40.50.1220">
    <property type="entry name" value="TPP-binding domain"/>
    <property type="match status" value="1"/>
</dbReference>
<dbReference type="Gene3D" id="3.40.50.970">
    <property type="match status" value="2"/>
</dbReference>
<gene>
    <name evidence="10" type="ORF">HYY20_01935</name>
</gene>
<evidence type="ECO:0000259" key="8">
    <source>
        <dbReference type="Pfam" id="PF02775"/>
    </source>
</evidence>
<dbReference type="Pfam" id="PF02776">
    <property type="entry name" value="TPP_enzyme_N"/>
    <property type="match status" value="1"/>
</dbReference>
<proteinExistence type="inferred from homology"/>
<dbReference type="InterPro" id="IPR029061">
    <property type="entry name" value="THDP-binding"/>
</dbReference>
<dbReference type="CDD" id="cd02004">
    <property type="entry name" value="TPP_BZL_OCoD_HPCL"/>
    <property type="match status" value="1"/>
</dbReference>
<evidence type="ECO:0000313" key="11">
    <source>
        <dbReference type="Proteomes" id="UP000769766"/>
    </source>
</evidence>
<evidence type="ECO:0000259" key="7">
    <source>
        <dbReference type="Pfam" id="PF00205"/>
    </source>
</evidence>
<reference evidence="10" key="1">
    <citation type="submission" date="2020-07" db="EMBL/GenBank/DDBJ databases">
        <title>Huge and variable diversity of episymbiotic CPR bacteria and DPANN archaea in groundwater ecosystems.</title>
        <authorList>
            <person name="He C.Y."/>
            <person name="Keren R."/>
            <person name="Whittaker M."/>
            <person name="Farag I.F."/>
            <person name="Doudna J."/>
            <person name="Cate J.H.D."/>
            <person name="Banfield J.F."/>
        </authorList>
    </citation>
    <scope>NUCLEOTIDE SEQUENCE</scope>
    <source>
        <strain evidence="10">NC_groundwater_672_Ag_B-0.1um_62_36</strain>
    </source>
</reference>
<evidence type="ECO:0000256" key="6">
    <source>
        <dbReference type="RuleBase" id="RU362132"/>
    </source>
</evidence>
<dbReference type="InterPro" id="IPR029035">
    <property type="entry name" value="DHS-like_NAD/FAD-binding_dom"/>
</dbReference>
<dbReference type="InterPro" id="IPR045229">
    <property type="entry name" value="TPP_enz"/>
</dbReference>
<evidence type="ECO:0000313" key="10">
    <source>
        <dbReference type="EMBL" id="MBI2875623.1"/>
    </source>
</evidence>
<dbReference type="GO" id="GO:0009097">
    <property type="term" value="P:isoleucine biosynthetic process"/>
    <property type="evidence" value="ECO:0007669"/>
    <property type="project" value="TreeGrafter"/>
</dbReference>
<organism evidence="10 11">
    <name type="scientific">Tectimicrobiota bacterium</name>
    <dbReference type="NCBI Taxonomy" id="2528274"/>
    <lineage>
        <taxon>Bacteria</taxon>
        <taxon>Pseudomonadati</taxon>
        <taxon>Nitrospinota/Tectimicrobiota group</taxon>
        <taxon>Candidatus Tectimicrobiota</taxon>
    </lineage>
</organism>
<dbReference type="PANTHER" id="PTHR18968">
    <property type="entry name" value="THIAMINE PYROPHOSPHATE ENZYMES"/>
    <property type="match status" value="1"/>
</dbReference>
<dbReference type="GO" id="GO:0005948">
    <property type="term" value="C:acetolactate synthase complex"/>
    <property type="evidence" value="ECO:0007669"/>
    <property type="project" value="TreeGrafter"/>
</dbReference>
<dbReference type="Proteomes" id="UP000769766">
    <property type="component" value="Unassembled WGS sequence"/>
</dbReference>
<dbReference type="InterPro" id="IPR012001">
    <property type="entry name" value="Thiamin_PyroP_enz_TPP-bd_dom"/>
</dbReference>
<dbReference type="Pfam" id="PF00205">
    <property type="entry name" value="TPP_enzyme_M"/>
    <property type="match status" value="1"/>
</dbReference>
<dbReference type="AlphaFoldDB" id="A0A932FVQ4"/>
<evidence type="ECO:0000256" key="3">
    <source>
        <dbReference type="ARBA" id="ARBA00007812"/>
    </source>
</evidence>
<feature type="domain" description="Thiamine pyrophosphate enzyme N-terminal TPP-binding" evidence="9">
    <location>
        <begin position="1"/>
        <end position="114"/>
    </location>
</feature>
<dbReference type="GO" id="GO:0003984">
    <property type="term" value="F:acetolactate synthase activity"/>
    <property type="evidence" value="ECO:0007669"/>
    <property type="project" value="TreeGrafter"/>
</dbReference>
<dbReference type="GO" id="GO:0050660">
    <property type="term" value="F:flavin adenine dinucleotide binding"/>
    <property type="evidence" value="ECO:0007669"/>
    <property type="project" value="TreeGrafter"/>
</dbReference>
<dbReference type="GO" id="GO:0000287">
    <property type="term" value="F:magnesium ion binding"/>
    <property type="evidence" value="ECO:0007669"/>
    <property type="project" value="InterPro"/>
</dbReference>
<sequence length="547" mass="59179">GELVVRVLKGEGVRYLFSLSGGHINPIYDACLDARIQVIDVRHEQAAALMAEGWALSTGQPGVCCITAGPGITNAVSGVANAYLSGVPLIALGGSSPLKQSDMGSLQDMDQMSLMRPITKWSRVVHEPERIPEYMAMAFRHALSGRPGPVYLEIPWDVIYRQVEEREGLFPIHYRTSARPGGDPDRIEEALKLLAAAQRPVLIAGSGSWWSGAAAELKEFVERTKVPALTLNAGRGILPDDHPLCFGPATPFYGGELSQLVLQQADLILLLGSRLLYTLLYGRFHPQARVIQVDLEASEIGRNRPIDVGIVGDAAQVLQQLTQGAPIGTETAWHATLRETKRAREERLQQLAASDALPMHPLRLCREIRDFLDKEAIVVCDGGDISAWANALIPAYTPGSRLTHGPLGCLGIGLPYAIAAKLAHPDRPVLLITGDGSFGLNGMEFDTAIRHQIPIVCVIGNDEAWGMIKHSQAMTYGASRIVGSQLGVRHYERMVEGLGGYGEFVTAPREIRPALERAFASGKPACVNVMTDPQVMSEGLKFLASAM</sequence>
<dbReference type="GO" id="GO:0009099">
    <property type="term" value="P:L-valine biosynthetic process"/>
    <property type="evidence" value="ECO:0007669"/>
    <property type="project" value="TreeGrafter"/>
</dbReference>
<evidence type="ECO:0000259" key="9">
    <source>
        <dbReference type="Pfam" id="PF02776"/>
    </source>
</evidence>
<name>A0A932FVQ4_UNCTE</name>
<dbReference type="FunFam" id="3.40.50.970:FF:000007">
    <property type="entry name" value="Acetolactate synthase"/>
    <property type="match status" value="1"/>
</dbReference>
<feature type="domain" description="Thiamine pyrophosphate enzyme central" evidence="7">
    <location>
        <begin position="187"/>
        <end position="321"/>
    </location>
</feature>
<feature type="non-terminal residue" evidence="10">
    <location>
        <position position="1"/>
    </location>
</feature>
<dbReference type="CDD" id="cd07035">
    <property type="entry name" value="TPP_PYR_POX_like"/>
    <property type="match status" value="1"/>
</dbReference>
<feature type="domain" description="Thiamine pyrophosphate enzyme TPP-binding" evidence="8">
    <location>
        <begin position="381"/>
        <end position="529"/>
    </location>
</feature>
<dbReference type="EMBL" id="JACPRF010000057">
    <property type="protein sequence ID" value="MBI2875623.1"/>
    <property type="molecule type" value="Genomic_DNA"/>
</dbReference>
<dbReference type="PANTHER" id="PTHR18968:SF166">
    <property type="entry name" value="2-HYDROXYACYL-COA LYASE 2"/>
    <property type="match status" value="1"/>
</dbReference>
<dbReference type="GO" id="GO:0030976">
    <property type="term" value="F:thiamine pyrophosphate binding"/>
    <property type="evidence" value="ECO:0007669"/>
    <property type="project" value="InterPro"/>
</dbReference>
<evidence type="ECO:0000256" key="5">
    <source>
        <dbReference type="ARBA" id="ARBA00023052"/>
    </source>
</evidence>
<dbReference type="InterPro" id="IPR012000">
    <property type="entry name" value="Thiamin_PyroP_enz_cen_dom"/>
</dbReference>
<comment type="caution">
    <text evidence="10">The sequence shown here is derived from an EMBL/GenBank/DDBJ whole genome shotgun (WGS) entry which is preliminary data.</text>
</comment>
<dbReference type="PROSITE" id="PS00187">
    <property type="entry name" value="TPP_ENZYMES"/>
    <property type="match status" value="1"/>
</dbReference>